<dbReference type="AlphaFoldDB" id="A0AAV4XL80"/>
<accession>A0AAV4XL80</accession>
<organism evidence="1 2">
    <name type="scientific">Caerostris extrusa</name>
    <name type="common">Bark spider</name>
    <name type="synonym">Caerostris bankana</name>
    <dbReference type="NCBI Taxonomy" id="172846"/>
    <lineage>
        <taxon>Eukaryota</taxon>
        <taxon>Metazoa</taxon>
        <taxon>Ecdysozoa</taxon>
        <taxon>Arthropoda</taxon>
        <taxon>Chelicerata</taxon>
        <taxon>Arachnida</taxon>
        <taxon>Araneae</taxon>
        <taxon>Araneomorphae</taxon>
        <taxon>Entelegynae</taxon>
        <taxon>Araneoidea</taxon>
        <taxon>Araneidae</taxon>
        <taxon>Caerostris</taxon>
    </lineage>
</organism>
<comment type="caution">
    <text evidence="1">The sequence shown here is derived from an EMBL/GenBank/DDBJ whole genome shotgun (WGS) entry which is preliminary data.</text>
</comment>
<reference evidence="1 2" key="1">
    <citation type="submission" date="2021-06" db="EMBL/GenBank/DDBJ databases">
        <title>Caerostris extrusa draft genome.</title>
        <authorList>
            <person name="Kono N."/>
            <person name="Arakawa K."/>
        </authorList>
    </citation>
    <scope>NUCLEOTIDE SEQUENCE [LARGE SCALE GENOMIC DNA]</scope>
</reference>
<dbReference type="EMBL" id="BPLR01017970">
    <property type="protein sequence ID" value="GIY95862.1"/>
    <property type="molecule type" value="Genomic_DNA"/>
</dbReference>
<dbReference type="Proteomes" id="UP001054945">
    <property type="component" value="Unassembled WGS sequence"/>
</dbReference>
<keyword evidence="2" id="KW-1185">Reference proteome</keyword>
<proteinExistence type="predicted"/>
<protein>
    <submittedName>
        <fullName evidence="1">Uncharacterized protein</fullName>
    </submittedName>
</protein>
<evidence type="ECO:0000313" key="1">
    <source>
        <dbReference type="EMBL" id="GIY95862.1"/>
    </source>
</evidence>
<gene>
    <name evidence="1" type="primary">AVEN_46897_1</name>
    <name evidence="1" type="ORF">CEXT_219191</name>
</gene>
<sequence>MFQPQISLLTFSPLHNHSLNIQVQKLKRIKQKENLSTTESSILITTLKDSSSSISPTSHDLNVKSTAENTENNIMLQTFSHPPISTTTEHSASYADQSISTTVYPNHIFNTEETSTTSKLITSGVIYQETTITTDSSSTLKMDVQSTSSQTHREGKHIPFSTASTDTSPYSFFIVTTDKITTALDETKIFYKQIQIEDLNLMDRTNMITAVIQFRELHDE</sequence>
<name>A0AAV4XL80_CAEEX</name>
<evidence type="ECO:0000313" key="2">
    <source>
        <dbReference type="Proteomes" id="UP001054945"/>
    </source>
</evidence>